<organism evidence="1">
    <name type="scientific">hydrothermal vent metagenome</name>
    <dbReference type="NCBI Taxonomy" id="652676"/>
    <lineage>
        <taxon>unclassified sequences</taxon>
        <taxon>metagenomes</taxon>
        <taxon>ecological metagenomes</taxon>
    </lineage>
</organism>
<dbReference type="AlphaFoldDB" id="A0A3B0VCM4"/>
<gene>
    <name evidence="1" type="ORF">MNBD_GAMMA01-1874</name>
</gene>
<evidence type="ECO:0000313" key="1">
    <source>
        <dbReference type="EMBL" id="VAW38063.1"/>
    </source>
</evidence>
<dbReference type="PANTHER" id="PTHR33986">
    <property type="entry name" value="OS02G0535700 PROTEIN"/>
    <property type="match status" value="1"/>
</dbReference>
<dbReference type="Pfam" id="PF06258">
    <property type="entry name" value="Mito_fiss_Elm1"/>
    <property type="match status" value="1"/>
</dbReference>
<name>A0A3B0VCM4_9ZZZZ</name>
<reference evidence="1" key="1">
    <citation type="submission" date="2018-06" db="EMBL/GenBank/DDBJ databases">
        <authorList>
            <person name="Zhirakovskaya E."/>
        </authorList>
    </citation>
    <scope>NUCLEOTIDE SEQUENCE</scope>
</reference>
<dbReference type="PANTHER" id="PTHR33986:SF15">
    <property type="entry name" value="MITOCHONDRIAL FISSION PROTEIN ELM1"/>
    <property type="match status" value="1"/>
</dbReference>
<sequence>MKKLNHCWVFADSINGHEIQSLALAAKITNCVTIFHCGIRQPWLSFAPRVLPRFGKNIIWKQQKPDINNAPDIIITCGRRMAAVGKYYTRQTGCKHVQILNPGDSLKKYDVLVCPEHDNLTAANVIASKGSLHNISISSLTQTKTHCPNYFKASKIVSLLLGNPAKSFFKDLDKISTKINQHFPAHKLIVCGSRRTPERYYSTIKQSFPSAKLVWLTDDDGNNPYKCLLACSDVLIISADSINMVSEACATDKTVIAIGQQHISPKHQKFINSVNSRLSTYSNYQKVNQPLVVLSEVASKVVHMLKNRPVHLPPV</sequence>
<dbReference type="EMBL" id="UOEW01000190">
    <property type="protein sequence ID" value="VAW38063.1"/>
    <property type="molecule type" value="Genomic_DNA"/>
</dbReference>
<protein>
    <recommendedName>
        <fullName evidence="2">DUF1022 domain-containing protein</fullName>
    </recommendedName>
</protein>
<proteinExistence type="predicted"/>
<accession>A0A3B0VCM4</accession>
<dbReference type="InterPro" id="IPR009367">
    <property type="entry name" value="Elm1-like"/>
</dbReference>
<evidence type="ECO:0008006" key="2">
    <source>
        <dbReference type="Google" id="ProtNLM"/>
    </source>
</evidence>